<sequence length="448" mass="52302">MTFFTSKLELSNVIDNQPENLLTLVNNIKVRQSPNSKKPRIIEDIIKDIEKNNNENISSVEWVYLLYNFTKWEKNNQKTSILIAQKIWKISKTDNFLKLKLFWRLILSHFEPNKEYLASSLVNIFITFTPETGTDKNTFNIVKLLLSDSYEELALLSCKIVDQPEEIFKKFNLPYKFNLNNNLTLIDTIKIQIPLALSKLKIEEKHINYLLSSLNTLSEKTQLMAIENLLLNIPPMIGGNYPKLVTWLKIHYGLTGDNSQWHQLSAKAKNALKQWIGAVNYKDFEKLIDLIINKLSLPNWEKNQLVSRKVFWSNYSDRFERIRILLPISTVDIVGNVANIEEMITLKDDGSEATEVCIFDFNDWFIVEFFRGKGSETRIFAKSDKLENLLFNSDGISLKTLRRLTISRDNIHDHKFCWQNSCESLLRNKLTLFCQFPILTIIKYFQIA</sequence>
<comment type="caution">
    <text evidence="2">The sequence shown here is derived from an EMBL/GenBank/DDBJ whole genome shotgun (WGS) entry which is preliminary data.</text>
</comment>
<accession>A0A844GR85</accession>
<evidence type="ECO:0000313" key="2">
    <source>
        <dbReference type="EMBL" id="MTF39044.1"/>
    </source>
</evidence>
<feature type="domain" description="Zorya protein ZorC EH" evidence="1">
    <location>
        <begin position="258"/>
        <end position="423"/>
    </location>
</feature>
<proteinExistence type="predicted"/>
<dbReference type="Pfam" id="PF15611">
    <property type="entry name" value="EH_Signature"/>
    <property type="match status" value="1"/>
</dbReference>
<reference evidence="2 3" key="1">
    <citation type="submission" date="2019-11" db="EMBL/GenBank/DDBJ databases">
        <title>Isolation of a new High Light Tolerant Cyanobacteria.</title>
        <authorList>
            <person name="Dobson Z."/>
            <person name="Vaughn N."/>
            <person name="Vaughn M."/>
            <person name="Fromme P."/>
            <person name="Mazor Y."/>
        </authorList>
    </citation>
    <scope>NUCLEOTIDE SEQUENCE [LARGE SCALE GENOMIC DNA]</scope>
    <source>
        <strain evidence="2 3">0216</strain>
    </source>
</reference>
<evidence type="ECO:0000313" key="3">
    <source>
        <dbReference type="Proteomes" id="UP000437131"/>
    </source>
</evidence>
<name>A0A844GR85_9CHRO</name>
<dbReference type="Proteomes" id="UP000437131">
    <property type="component" value="Unassembled WGS sequence"/>
</dbReference>
<dbReference type="RefSeq" id="WP_155083803.1">
    <property type="nucleotide sequence ID" value="NZ_WMIA01000009.1"/>
</dbReference>
<gene>
    <name evidence="2" type="ORF">GGC33_08890</name>
</gene>
<dbReference type="EMBL" id="WMIA01000009">
    <property type="protein sequence ID" value="MTF39044.1"/>
    <property type="molecule type" value="Genomic_DNA"/>
</dbReference>
<dbReference type="AlphaFoldDB" id="A0A844GR85"/>
<protein>
    <recommendedName>
        <fullName evidence="1">Zorya protein ZorC EH domain-containing protein</fullName>
    </recommendedName>
</protein>
<dbReference type="InterPro" id="IPR028943">
    <property type="entry name" value="ZorC_EH_Signature_dom"/>
</dbReference>
<organism evidence="2 3">
    <name type="scientific">Cyanobacterium aponinum 0216</name>
    <dbReference type="NCBI Taxonomy" id="2676140"/>
    <lineage>
        <taxon>Bacteria</taxon>
        <taxon>Bacillati</taxon>
        <taxon>Cyanobacteriota</taxon>
        <taxon>Cyanophyceae</taxon>
        <taxon>Oscillatoriophycideae</taxon>
        <taxon>Chroococcales</taxon>
        <taxon>Geminocystaceae</taxon>
        <taxon>Cyanobacterium</taxon>
    </lineage>
</organism>
<evidence type="ECO:0000259" key="1">
    <source>
        <dbReference type="Pfam" id="PF15611"/>
    </source>
</evidence>